<keyword evidence="9" id="KW-0067">ATP-binding</keyword>
<dbReference type="GO" id="GO:0000155">
    <property type="term" value="F:phosphorelay sensor kinase activity"/>
    <property type="evidence" value="ECO:0007669"/>
    <property type="project" value="InterPro"/>
</dbReference>
<keyword evidence="7" id="KW-0547">Nucleotide-binding</keyword>
<dbReference type="Gene3D" id="3.30.565.10">
    <property type="entry name" value="Histidine kinase-like ATPase, C-terminal domain"/>
    <property type="match status" value="1"/>
</dbReference>
<evidence type="ECO:0000256" key="3">
    <source>
        <dbReference type="ARBA" id="ARBA00012438"/>
    </source>
</evidence>
<dbReference type="InterPro" id="IPR005467">
    <property type="entry name" value="His_kinase_dom"/>
</dbReference>
<protein>
    <recommendedName>
        <fullName evidence="3">histidine kinase</fullName>
        <ecNumber evidence="3">2.7.13.3</ecNumber>
    </recommendedName>
</protein>
<dbReference type="InterPro" id="IPR003661">
    <property type="entry name" value="HisK_dim/P_dom"/>
</dbReference>
<keyword evidence="17" id="KW-1185">Reference proteome</keyword>
<dbReference type="InterPro" id="IPR004358">
    <property type="entry name" value="Sig_transdc_His_kin-like_C"/>
</dbReference>
<keyword evidence="12 13" id="KW-0472">Membrane</keyword>
<dbReference type="Pfam" id="PF02518">
    <property type="entry name" value="HATPase_c"/>
    <property type="match status" value="1"/>
</dbReference>
<evidence type="ECO:0000259" key="14">
    <source>
        <dbReference type="PROSITE" id="PS50109"/>
    </source>
</evidence>
<dbReference type="SUPFAM" id="SSF47384">
    <property type="entry name" value="Homodimeric domain of signal transducing histidine kinase"/>
    <property type="match status" value="1"/>
</dbReference>
<dbReference type="Pfam" id="PF08521">
    <property type="entry name" value="2CSK_N"/>
    <property type="match status" value="1"/>
</dbReference>
<evidence type="ECO:0000256" key="6">
    <source>
        <dbReference type="ARBA" id="ARBA00022692"/>
    </source>
</evidence>
<accession>A0AAQ0KL90</accession>
<evidence type="ECO:0000256" key="12">
    <source>
        <dbReference type="ARBA" id="ARBA00023136"/>
    </source>
</evidence>
<dbReference type="RefSeq" id="WP_036755191.1">
    <property type="nucleotide sequence ID" value="NZ_CP035284.1"/>
</dbReference>
<dbReference type="Gene3D" id="1.10.287.130">
    <property type="match status" value="1"/>
</dbReference>
<dbReference type="InterPro" id="IPR013727">
    <property type="entry name" value="2CSK_N"/>
</dbReference>
<dbReference type="InterPro" id="IPR036890">
    <property type="entry name" value="HATPase_C_sf"/>
</dbReference>
<comment type="caution">
    <text evidence="16">The sequence shown here is derived from an EMBL/GenBank/DDBJ whole genome shotgun (WGS) entry which is preliminary data.</text>
</comment>
<evidence type="ECO:0000256" key="8">
    <source>
        <dbReference type="ARBA" id="ARBA00022777"/>
    </source>
</evidence>
<evidence type="ECO:0000256" key="10">
    <source>
        <dbReference type="ARBA" id="ARBA00022989"/>
    </source>
</evidence>
<dbReference type="PROSITE" id="PS50885">
    <property type="entry name" value="HAMP"/>
    <property type="match status" value="1"/>
</dbReference>
<dbReference type="PRINTS" id="PR00344">
    <property type="entry name" value="BCTRLSENSOR"/>
</dbReference>
<dbReference type="GO" id="GO:0005886">
    <property type="term" value="C:plasma membrane"/>
    <property type="evidence" value="ECO:0007669"/>
    <property type="project" value="TreeGrafter"/>
</dbReference>
<dbReference type="CDD" id="cd00075">
    <property type="entry name" value="HATPase"/>
    <property type="match status" value="1"/>
</dbReference>
<evidence type="ECO:0000256" key="5">
    <source>
        <dbReference type="ARBA" id="ARBA00022679"/>
    </source>
</evidence>
<evidence type="ECO:0000259" key="15">
    <source>
        <dbReference type="PROSITE" id="PS50885"/>
    </source>
</evidence>
<dbReference type="PROSITE" id="PS50109">
    <property type="entry name" value="HIS_KIN"/>
    <property type="match status" value="1"/>
</dbReference>
<dbReference type="SUPFAM" id="SSF55874">
    <property type="entry name" value="ATPase domain of HSP90 chaperone/DNA topoisomerase II/histidine kinase"/>
    <property type="match status" value="1"/>
</dbReference>
<comment type="subcellular location">
    <subcellularLocation>
        <location evidence="2">Membrane</location>
        <topology evidence="2">Multi-pass membrane protein</topology>
    </subcellularLocation>
</comment>
<evidence type="ECO:0000256" key="7">
    <source>
        <dbReference type="ARBA" id="ARBA00022741"/>
    </source>
</evidence>
<keyword evidence="10 13" id="KW-1133">Transmembrane helix</keyword>
<evidence type="ECO:0000313" key="16">
    <source>
        <dbReference type="EMBL" id="REG43922.1"/>
    </source>
</evidence>
<name>A0AAQ0KL90_PARVE</name>
<dbReference type="AlphaFoldDB" id="A0AAQ0KL90"/>
<feature type="domain" description="Histidine kinase" evidence="14">
    <location>
        <begin position="239"/>
        <end position="451"/>
    </location>
</feature>
<reference evidence="16 17" key="1">
    <citation type="submission" date="2018-08" db="EMBL/GenBank/DDBJ databases">
        <title>Genomic Encyclopedia of Archaeal and Bacterial Type Strains, Phase II (KMG-II): from individual species to whole genera.</title>
        <authorList>
            <person name="Goeker M."/>
        </authorList>
    </citation>
    <scope>NUCLEOTIDE SEQUENCE [LARGE SCALE GENOMIC DNA]</scope>
    <source>
        <strain evidence="16 17">DSM 582</strain>
    </source>
</reference>
<feature type="domain" description="HAMP" evidence="15">
    <location>
        <begin position="179"/>
        <end position="231"/>
    </location>
</feature>
<evidence type="ECO:0000256" key="4">
    <source>
        <dbReference type="ARBA" id="ARBA00022553"/>
    </source>
</evidence>
<dbReference type="Proteomes" id="UP000256794">
    <property type="component" value="Unassembled WGS sequence"/>
</dbReference>
<proteinExistence type="predicted"/>
<dbReference type="InterPro" id="IPR003594">
    <property type="entry name" value="HATPase_dom"/>
</dbReference>
<evidence type="ECO:0000313" key="17">
    <source>
        <dbReference type="Proteomes" id="UP000256794"/>
    </source>
</evidence>
<evidence type="ECO:0000256" key="9">
    <source>
        <dbReference type="ARBA" id="ARBA00022840"/>
    </source>
</evidence>
<dbReference type="InterPro" id="IPR036097">
    <property type="entry name" value="HisK_dim/P_sf"/>
</dbReference>
<organism evidence="16 17">
    <name type="scientific">Paracoccus versutus</name>
    <name type="common">Thiobacillus versutus</name>
    <dbReference type="NCBI Taxonomy" id="34007"/>
    <lineage>
        <taxon>Bacteria</taxon>
        <taxon>Pseudomonadati</taxon>
        <taxon>Pseudomonadota</taxon>
        <taxon>Alphaproteobacteria</taxon>
        <taxon>Rhodobacterales</taxon>
        <taxon>Paracoccaceae</taxon>
        <taxon>Paracoccus</taxon>
    </lineage>
</organism>
<comment type="catalytic activity">
    <reaction evidence="1">
        <text>ATP + protein L-histidine = ADP + protein N-phospho-L-histidine.</text>
        <dbReference type="EC" id="2.7.13.3"/>
    </reaction>
</comment>
<dbReference type="EC" id="2.7.13.3" evidence="3"/>
<dbReference type="CDD" id="cd00082">
    <property type="entry name" value="HisKA"/>
    <property type="match status" value="1"/>
</dbReference>
<keyword evidence="11" id="KW-0902">Two-component regulatory system</keyword>
<keyword evidence="4" id="KW-0597">Phosphoprotein</keyword>
<evidence type="ECO:0000256" key="13">
    <source>
        <dbReference type="SAM" id="Phobius"/>
    </source>
</evidence>
<dbReference type="SMART" id="SM00388">
    <property type="entry name" value="HisKA"/>
    <property type="match status" value="1"/>
</dbReference>
<dbReference type="PANTHER" id="PTHR45436">
    <property type="entry name" value="SENSOR HISTIDINE KINASE YKOH"/>
    <property type="match status" value="1"/>
</dbReference>
<keyword evidence="6 13" id="KW-0812">Transmembrane</keyword>
<dbReference type="PANTHER" id="PTHR45436:SF14">
    <property type="entry name" value="SENSOR PROTEIN QSEC"/>
    <property type="match status" value="1"/>
</dbReference>
<dbReference type="SMART" id="SM00387">
    <property type="entry name" value="HATPase_c"/>
    <property type="match status" value="1"/>
</dbReference>
<dbReference type="GO" id="GO:0005524">
    <property type="term" value="F:ATP binding"/>
    <property type="evidence" value="ECO:0007669"/>
    <property type="project" value="UniProtKB-KW"/>
</dbReference>
<sequence>MISIRRRLLTILLLATGAIWLSAVIWIQHSTRTEVGHVLDRRLQESAQMVASLIRRGGGIAGPEAAALAEAAPALAETGRGFARQLICQVWGFDGQLKSQSDGAPAGQLARQEGFSERAVDGEVWRVYTHVDPDLGIRVMVGDARSMRDRLVHGVAMGLLAPAMLVLPLLAALIWLAVRSGLAPLDRLAQALSRRPATDLSPLGETRAPTELRPMIEALNGLFHRVEGLRERERSFTAFAAHELKTPLAGLKTQAQVATLAPDAATRDRALAQIAQGVDRTDRMVRQLLDMTATENAIDGTAPAEDGARILADVADELAGLAQARGVALRLETGGTEWRSTQGPLLAPALRNLLENAILASPKGASVEARLTREGERIRFSVLDRGPGIAEADRPHVTERFYRGAASASGGGSGLGLAIVAAAVEAMGGELRLSPRKGGGEQAEIILPAAPA</sequence>
<evidence type="ECO:0000256" key="2">
    <source>
        <dbReference type="ARBA" id="ARBA00004141"/>
    </source>
</evidence>
<feature type="transmembrane region" description="Helical" evidence="13">
    <location>
        <begin position="155"/>
        <end position="178"/>
    </location>
</feature>
<keyword evidence="8 16" id="KW-0418">Kinase</keyword>
<keyword evidence="5" id="KW-0808">Transferase</keyword>
<dbReference type="EMBL" id="QUMX01000024">
    <property type="protein sequence ID" value="REG43922.1"/>
    <property type="molecule type" value="Genomic_DNA"/>
</dbReference>
<gene>
    <name evidence="16" type="ORF">ATH84_102476</name>
</gene>
<dbReference type="Pfam" id="PF00512">
    <property type="entry name" value="HisKA"/>
    <property type="match status" value="1"/>
</dbReference>
<dbReference type="InterPro" id="IPR003660">
    <property type="entry name" value="HAMP_dom"/>
</dbReference>
<evidence type="ECO:0000256" key="11">
    <source>
        <dbReference type="ARBA" id="ARBA00023012"/>
    </source>
</evidence>
<evidence type="ECO:0000256" key="1">
    <source>
        <dbReference type="ARBA" id="ARBA00000085"/>
    </source>
</evidence>
<dbReference type="InterPro" id="IPR050428">
    <property type="entry name" value="TCS_sensor_his_kinase"/>
</dbReference>